<dbReference type="Proteomes" id="UP000319671">
    <property type="component" value="Unassembled WGS sequence"/>
</dbReference>
<protein>
    <submittedName>
        <fullName evidence="2">Uncharacterized protein</fullName>
    </submittedName>
</protein>
<comment type="caution">
    <text evidence="2">The sequence shown here is derived from an EMBL/GenBank/DDBJ whole genome shotgun (WGS) entry which is preliminary data.</text>
</comment>
<keyword evidence="3" id="KW-1185">Reference proteome</keyword>
<dbReference type="AlphaFoldDB" id="A0A561D072"/>
<keyword evidence="1" id="KW-1133">Transmembrane helix</keyword>
<proteinExistence type="predicted"/>
<dbReference type="EMBL" id="VIVN01000011">
    <property type="protein sequence ID" value="TWD96468.1"/>
    <property type="molecule type" value="Genomic_DNA"/>
</dbReference>
<organism evidence="2 3">
    <name type="scientific">Neobacillus bataviensis</name>
    <dbReference type="NCBI Taxonomy" id="220685"/>
    <lineage>
        <taxon>Bacteria</taxon>
        <taxon>Bacillati</taxon>
        <taxon>Bacillota</taxon>
        <taxon>Bacilli</taxon>
        <taxon>Bacillales</taxon>
        <taxon>Bacillaceae</taxon>
        <taxon>Neobacillus</taxon>
    </lineage>
</organism>
<keyword evidence="1" id="KW-0812">Transmembrane</keyword>
<keyword evidence="1" id="KW-0472">Membrane</keyword>
<evidence type="ECO:0000313" key="3">
    <source>
        <dbReference type="Proteomes" id="UP000319671"/>
    </source>
</evidence>
<gene>
    <name evidence="2" type="ORF">FB550_111126</name>
</gene>
<reference evidence="2 3" key="1">
    <citation type="submission" date="2019-06" db="EMBL/GenBank/DDBJ databases">
        <title>Sorghum-associated microbial communities from plants grown in Nebraska, USA.</title>
        <authorList>
            <person name="Schachtman D."/>
        </authorList>
    </citation>
    <scope>NUCLEOTIDE SEQUENCE [LARGE SCALE GENOMIC DNA]</scope>
    <source>
        <strain evidence="2 3">2482</strain>
    </source>
</reference>
<name>A0A561D072_9BACI</name>
<feature type="transmembrane region" description="Helical" evidence="1">
    <location>
        <begin position="24"/>
        <end position="50"/>
    </location>
</feature>
<accession>A0A561D072</accession>
<evidence type="ECO:0000256" key="1">
    <source>
        <dbReference type="SAM" id="Phobius"/>
    </source>
</evidence>
<evidence type="ECO:0000313" key="2">
    <source>
        <dbReference type="EMBL" id="TWD96468.1"/>
    </source>
</evidence>
<sequence>MTETRFSKVSQGLPHNIILIIRSFWMVVLYMIWIYIFMPVIILSGIAIYFEKKSGAISLEEGKTADKLEEYPPEHGMNSFNPF</sequence>